<feature type="transmembrane region" description="Helical" evidence="9">
    <location>
        <begin position="114"/>
        <end position="133"/>
    </location>
</feature>
<dbReference type="AlphaFoldDB" id="A0A6J7ESY1"/>
<feature type="transmembrane region" description="Helical" evidence="9">
    <location>
        <begin position="140"/>
        <end position="157"/>
    </location>
</feature>
<evidence type="ECO:0000313" key="12">
    <source>
        <dbReference type="EMBL" id="CAB4884748.1"/>
    </source>
</evidence>
<dbReference type="InterPro" id="IPR003342">
    <property type="entry name" value="ArnT-like_N"/>
</dbReference>
<evidence type="ECO:0000256" key="9">
    <source>
        <dbReference type="SAM" id="Phobius"/>
    </source>
</evidence>
<dbReference type="GO" id="GO:0016020">
    <property type="term" value="C:membrane"/>
    <property type="evidence" value="ECO:0007669"/>
    <property type="project" value="InterPro"/>
</dbReference>
<evidence type="ECO:0000256" key="5">
    <source>
        <dbReference type="ARBA" id="ARBA00022679"/>
    </source>
</evidence>
<dbReference type="GO" id="GO:0006493">
    <property type="term" value="P:protein O-linked glycosylation"/>
    <property type="evidence" value="ECO:0007669"/>
    <property type="project" value="InterPro"/>
</dbReference>
<evidence type="ECO:0000256" key="3">
    <source>
        <dbReference type="ARBA" id="ARBA00007222"/>
    </source>
</evidence>
<evidence type="ECO:0000259" key="10">
    <source>
        <dbReference type="Pfam" id="PF02366"/>
    </source>
</evidence>
<feature type="transmembrane region" description="Helical" evidence="9">
    <location>
        <begin position="6"/>
        <end position="29"/>
    </location>
</feature>
<accession>A0A6J7ESY1</accession>
<dbReference type="Pfam" id="PF16192">
    <property type="entry name" value="PMT_4TMC"/>
    <property type="match status" value="1"/>
</dbReference>
<evidence type="ECO:0000259" key="11">
    <source>
        <dbReference type="Pfam" id="PF16192"/>
    </source>
</evidence>
<feature type="transmembrane region" description="Helical" evidence="9">
    <location>
        <begin position="335"/>
        <end position="353"/>
    </location>
</feature>
<dbReference type="PANTHER" id="PTHR10050">
    <property type="entry name" value="DOLICHYL-PHOSPHATE-MANNOSE--PROTEIN MANNOSYLTRANSFERASE"/>
    <property type="match status" value="1"/>
</dbReference>
<evidence type="ECO:0000256" key="6">
    <source>
        <dbReference type="ARBA" id="ARBA00022692"/>
    </source>
</evidence>
<evidence type="ECO:0000256" key="1">
    <source>
        <dbReference type="ARBA" id="ARBA00004127"/>
    </source>
</evidence>
<dbReference type="PANTHER" id="PTHR10050:SF46">
    <property type="entry name" value="PROTEIN O-MANNOSYL-TRANSFERASE 2"/>
    <property type="match status" value="1"/>
</dbReference>
<dbReference type="Pfam" id="PF02366">
    <property type="entry name" value="PMT"/>
    <property type="match status" value="1"/>
</dbReference>
<evidence type="ECO:0000256" key="4">
    <source>
        <dbReference type="ARBA" id="ARBA00022676"/>
    </source>
</evidence>
<dbReference type="GO" id="GO:0012505">
    <property type="term" value="C:endomembrane system"/>
    <property type="evidence" value="ECO:0007669"/>
    <property type="project" value="UniProtKB-SubCell"/>
</dbReference>
<comment type="similarity">
    <text evidence="3">Belongs to the glycosyltransferase 39 family.</text>
</comment>
<evidence type="ECO:0000256" key="8">
    <source>
        <dbReference type="ARBA" id="ARBA00023136"/>
    </source>
</evidence>
<comment type="pathway">
    <text evidence="2">Protein modification; protein glycosylation.</text>
</comment>
<reference evidence="12" key="1">
    <citation type="submission" date="2020-05" db="EMBL/GenBank/DDBJ databases">
        <authorList>
            <person name="Chiriac C."/>
            <person name="Salcher M."/>
            <person name="Ghai R."/>
            <person name="Kavagutti S V."/>
        </authorList>
    </citation>
    <scope>NUCLEOTIDE SEQUENCE</scope>
</reference>
<organism evidence="12">
    <name type="scientific">freshwater metagenome</name>
    <dbReference type="NCBI Taxonomy" id="449393"/>
    <lineage>
        <taxon>unclassified sequences</taxon>
        <taxon>metagenomes</taxon>
        <taxon>ecological metagenomes</taxon>
    </lineage>
</organism>
<keyword evidence="6 9" id="KW-0812">Transmembrane</keyword>
<keyword evidence="5" id="KW-0808">Transferase</keyword>
<proteinExistence type="inferred from homology"/>
<name>A0A6J7ESY1_9ZZZZ</name>
<dbReference type="InterPro" id="IPR027005">
    <property type="entry name" value="PMT-like"/>
</dbReference>
<keyword evidence="7 9" id="KW-1133">Transmembrane helix</keyword>
<evidence type="ECO:0000256" key="7">
    <source>
        <dbReference type="ARBA" id="ARBA00022989"/>
    </source>
</evidence>
<dbReference type="GO" id="GO:0000030">
    <property type="term" value="F:mannosyltransferase activity"/>
    <property type="evidence" value="ECO:0007669"/>
    <property type="project" value="InterPro"/>
</dbReference>
<feature type="transmembrane region" description="Helical" evidence="9">
    <location>
        <begin position="359"/>
        <end position="382"/>
    </location>
</feature>
<feature type="transmembrane region" description="Helical" evidence="9">
    <location>
        <begin position="177"/>
        <end position="194"/>
    </location>
</feature>
<feature type="domain" description="Protein O-mannosyl-transferase C-terminal four TM" evidence="11">
    <location>
        <begin position="245"/>
        <end position="437"/>
    </location>
</feature>
<sequence>MSIFPYSLRMVAAIAPILIAMASFLLRLFDIGSIKAFIFDEVYYVDGARDLLKYGVEVSGKNPEFVVHPPVGKWMIASGIKVFGDNPLGWRIATAVVGSLMILIVALIAHRLFYSPLLTGLASALMALDGLALVHSRTSLLDNFLAFFILISTYFFIVRKYWWTGLFLGLALATKWSAIYFIALFGVIALYRAFTHHSGRNLIRPSLSRIGAFGILPVAIYITSWAGWFFSDRGWDRDHSNNPIASFIFYHQQMLGFHTGLTQKHNYQSNPWSWLVMGRPTSFHYQSPSTCGADSCSQEVLALGTPLLWWAGTIAIAVVLGFWVRSLLTRNFDSAVTIITTGMAAGYLPWFFFQQRTVFTFYAIVFEPFLILALVYCAKLFLTSARRKSERAYFLGQITILGLVALVAINFIYFLPLYMGQVMTYEAWHAHMWFASWI</sequence>
<keyword evidence="4" id="KW-0328">Glycosyltransferase</keyword>
<keyword evidence="8 9" id="KW-0472">Membrane</keyword>
<protein>
    <submittedName>
        <fullName evidence="12">Unannotated protein</fullName>
    </submittedName>
</protein>
<feature type="transmembrane region" description="Helical" evidence="9">
    <location>
        <begin position="307"/>
        <end position="328"/>
    </location>
</feature>
<dbReference type="EMBL" id="CAFBLZ010000032">
    <property type="protein sequence ID" value="CAB4884748.1"/>
    <property type="molecule type" value="Genomic_DNA"/>
</dbReference>
<feature type="domain" description="ArnT-like N-terminal" evidence="10">
    <location>
        <begin position="85"/>
        <end position="222"/>
    </location>
</feature>
<comment type="subcellular location">
    <subcellularLocation>
        <location evidence="1">Endomembrane system</location>
        <topology evidence="1">Multi-pass membrane protein</topology>
    </subcellularLocation>
</comment>
<feature type="transmembrane region" description="Helical" evidence="9">
    <location>
        <begin position="88"/>
        <end position="108"/>
    </location>
</feature>
<dbReference type="InterPro" id="IPR032421">
    <property type="entry name" value="PMT_4TMC"/>
</dbReference>
<feature type="transmembrane region" description="Helical" evidence="9">
    <location>
        <begin position="394"/>
        <end position="415"/>
    </location>
</feature>
<evidence type="ECO:0000256" key="2">
    <source>
        <dbReference type="ARBA" id="ARBA00004922"/>
    </source>
</evidence>
<gene>
    <name evidence="12" type="ORF">UFOPK3482_00516</name>
</gene>
<feature type="transmembrane region" description="Helical" evidence="9">
    <location>
        <begin position="206"/>
        <end position="230"/>
    </location>
</feature>